<dbReference type="Proteomes" id="UP000236500">
    <property type="component" value="Unassembled WGS sequence"/>
</dbReference>
<reference evidence="9 10" key="1">
    <citation type="submission" date="2016-11" db="EMBL/GenBank/DDBJ databases">
        <title>Whole Genome Sequence of Listeria newyorkensis.</title>
        <authorList>
            <person name="Frink S."/>
            <person name="Morales C."/>
            <person name="Kiang D."/>
        </authorList>
    </citation>
    <scope>NUCLEOTIDE SEQUENCE [LARGE SCALE GENOMIC DNA]</scope>
    <source>
        <strain evidence="9 10">F1604011-044</strain>
    </source>
</reference>
<dbReference type="InterPro" id="IPR004447">
    <property type="entry name" value="Peptidase_S41A"/>
</dbReference>
<dbReference type="Gene3D" id="3.30.750.44">
    <property type="match status" value="1"/>
</dbReference>
<evidence type="ECO:0000256" key="2">
    <source>
        <dbReference type="ARBA" id="ARBA00022670"/>
    </source>
</evidence>
<keyword evidence="7" id="KW-1133">Transmembrane helix</keyword>
<dbReference type="CDD" id="cd06782">
    <property type="entry name" value="cpPDZ_CPP-like"/>
    <property type="match status" value="1"/>
</dbReference>
<evidence type="ECO:0000256" key="4">
    <source>
        <dbReference type="ARBA" id="ARBA00022825"/>
    </source>
</evidence>
<dbReference type="RefSeq" id="WP_103034845.1">
    <property type="nucleotide sequence ID" value="NZ_MPDH01000007.1"/>
</dbReference>
<dbReference type="PANTHER" id="PTHR32060">
    <property type="entry name" value="TAIL-SPECIFIC PROTEASE"/>
    <property type="match status" value="1"/>
</dbReference>
<dbReference type="CDD" id="cd07560">
    <property type="entry name" value="Peptidase_S41_CPP"/>
    <property type="match status" value="1"/>
</dbReference>
<keyword evidence="7" id="KW-0812">Transmembrane</keyword>
<protein>
    <submittedName>
        <fullName evidence="9">Peptidase S41</fullName>
    </submittedName>
</protein>
<dbReference type="Pfam" id="PF01471">
    <property type="entry name" value="PG_binding_1"/>
    <property type="match status" value="1"/>
</dbReference>
<dbReference type="SMART" id="SM00228">
    <property type="entry name" value="PDZ"/>
    <property type="match status" value="1"/>
</dbReference>
<dbReference type="Pfam" id="PF22694">
    <property type="entry name" value="CtpB_N-like"/>
    <property type="match status" value="1"/>
</dbReference>
<dbReference type="PROSITE" id="PS50106">
    <property type="entry name" value="PDZ"/>
    <property type="match status" value="1"/>
</dbReference>
<dbReference type="InterPro" id="IPR036366">
    <property type="entry name" value="PGBDSf"/>
</dbReference>
<keyword evidence="4 5" id="KW-0720">Serine protease</keyword>
<dbReference type="EMBL" id="MPDH01000007">
    <property type="protein sequence ID" value="PNP92451.1"/>
    <property type="molecule type" value="Genomic_DNA"/>
</dbReference>
<dbReference type="InterPro" id="IPR036365">
    <property type="entry name" value="PGBD-like_sf"/>
</dbReference>
<dbReference type="SUPFAM" id="SSF50156">
    <property type="entry name" value="PDZ domain-like"/>
    <property type="match status" value="1"/>
</dbReference>
<feature type="compositionally biased region" description="Basic and acidic residues" evidence="6">
    <location>
        <begin position="11"/>
        <end position="21"/>
    </location>
</feature>
<evidence type="ECO:0000313" key="10">
    <source>
        <dbReference type="Proteomes" id="UP000236500"/>
    </source>
</evidence>
<dbReference type="InterPro" id="IPR005151">
    <property type="entry name" value="Tail-specific_protease"/>
</dbReference>
<dbReference type="Pfam" id="PF03572">
    <property type="entry name" value="Peptidase_S41"/>
    <property type="match status" value="1"/>
</dbReference>
<name>A0ABX4XMW4_9LIST</name>
<keyword evidence="2 5" id="KW-0645">Protease</keyword>
<evidence type="ECO:0000256" key="3">
    <source>
        <dbReference type="ARBA" id="ARBA00022801"/>
    </source>
</evidence>
<evidence type="ECO:0000256" key="7">
    <source>
        <dbReference type="SAM" id="Phobius"/>
    </source>
</evidence>
<dbReference type="NCBIfam" id="TIGR00225">
    <property type="entry name" value="prc"/>
    <property type="match status" value="1"/>
</dbReference>
<dbReference type="Gene3D" id="2.30.42.10">
    <property type="match status" value="1"/>
</dbReference>
<proteinExistence type="inferred from homology"/>
<sequence length="506" mass="54475">MEQGPTNPNEPKNEEKQEPTSRKGLVKMKIFPFVMLLFGCVFATALVTALVMSVGGDKHVKVAIPERKEFTKLYDVYDEIQNKYFKDVNTDKMMEGAINGMVASLGDPYSSFMTSKEAEEFDNTISSSFSGIGVEIQEKDGYITVVSPIKNSPAEAAGLRPNDKIIEVDGKSIKGISSTEATTKIRGKKGTSVTLTISRPGTDKPFDVKIVRDEIPIETVYAEMGADKIATIQITTFSENTYSELEKALKDMESKGMKGLVIDLRGNPGGLLDQAVDIASLFLPDGKVIVQEQVKDGSKQTIKADSSAHNGYKVKVPVTMLIDEGSASASEILAAAARESGDIKLVGAKSFGKGTVQTALPLSDGSLLKLTIAKWLTPDGEWIHEKGIKPDVAVALPAYATMAIPDASKTYKEGSFGDDVKTIETMLAALKYNVGKVDGLFDADTTDGVKAFQEASKLKVDGIVTGATTDALITAIQKELKANDPQQKKAVELVKKAVELVKEELK</sequence>
<dbReference type="InterPro" id="IPR029045">
    <property type="entry name" value="ClpP/crotonase-like_dom_sf"/>
</dbReference>
<accession>A0ABX4XMW4</accession>
<evidence type="ECO:0000256" key="1">
    <source>
        <dbReference type="ARBA" id="ARBA00009179"/>
    </source>
</evidence>
<dbReference type="InterPro" id="IPR001478">
    <property type="entry name" value="PDZ"/>
</dbReference>
<gene>
    <name evidence="9" type="ORF">BMT55_07710</name>
</gene>
<organism evidence="9 10">
    <name type="scientific">Listeria newyorkensis</name>
    <dbReference type="NCBI Taxonomy" id="1497681"/>
    <lineage>
        <taxon>Bacteria</taxon>
        <taxon>Bacillati</taxon>
        <taxon>Bacillota</taxon>
        <taxon>Bacilli</taxon>
        <taxon>Bacillales</taxon>
        <taxon>Listeriaceae</taxon>
        <taxon>Listeria</taxon>
    </lineage>
</organism>
<feature type="transmembrane region" description="Helical" evidence="7">
    <location>
        <begin position="30"/>
        <end position="52"/>
    </location>
</feature>
<dbReference type="SUPFAM" id="SSF52096">
    <property type="entry name" value="ClpP/crotonase"/>
    <property type="match status" value="1"/>
</dbReference>
<dbReference type="SUPFAM" id="SSF47090">
    <property type="entry name" value="PGBD-like"/>
    <property type="match status" value="1"/>
</dbReference>
<dbReference type="SMART" id="SM00245">
    <property type="entry name" value="TSPc"/>
    <property type="match status" value="1"/>
</dbReference>
<keyword evidence="3 5" id="KW-0378">Hydrolase</keyword>
<comment type="similarity">
    <text evidence="1 5">Belongs to the peptidase S41A family.</text>
</comment>
<evidence type="ECO:0000256" key="5">
    <source>
        <dbReference type="RuleBase" id="RU004404"/>
    </source>
</evidence>
<evidence type="ECO:0000259" key="8">
    <source>
        <dbReference type="PROSITE" id="PS50106"/>
    </source>
</evidence>
<feature type="domain" description="PDZ" evidence="8">
    <location>
        <begin position="122"/>
        <end position="186"/>
    </location>
</feature>
<comment type="caution">
    <text evidence="9">The sequence shown here is derived from an EMBL/GenBank/DDBJ whole genome shotgun (WGS) entry which is preliminary data.</text>
</comment>
<dbReference type="Gene3D" id="3.90.226.10">
    <property type="entry name" value="2-enoyl-CoA Hydratase, Chain A, domain 1"/>
    <property type="match status" value="1"/>
</dbReference>
<evidence type="ECO:0000256" key="6">
    <source>
        <dbReference type="SAM" id="MobiDB-lite"/>
    </source>
</evidence>
<dbReference type="Gene3D" id="1.10.101.10">
    <property type="entry name" value="PGBD-like superfamily/PGBD"/>
    <property type="match status" value="1"/>
</dbReference>
<feature type="compositionally biased region" description="Low complexity" evidence="6">
    <location>
        <begin position="1"/>
        <end position="10"/>
    </location>
</feature>
<dbReference type="InterPro" id="IPR055210">
    <property type="entry name" value="CtpA/B_N"/>
</dbReference>
<dbReference type="InterPro" id="IPR002477">
    <property type="entry name" value="Peptidoglycan-bd-like"/>
</dbReference>
<evidence type="ECO:0000313" key="9">
    <source>
        <dbReference type="EMBL" id="PNP92451.1"/>
    </source>
</evidence>
<keyword evidence="10" id="KW-1185">Reference proteome</keyword>
<feature type="region of interest" description="Disordered" evidence="6">
    <location>
        <begin position="1"/>
        <end position="21"/>
    </location>
</feature>
<keyword evidence="7" id="KW-0472">Membrane</keyword>
<dbReference type="InterPro" id="IPR036034">
    <property type="entry name" value="PDZ_sf"/>
</dbReference>
<dbReference type="Pfam" id="PF13180">
    <property type="entry name" value="PDZ_2"/>
    <property type="match status" value="1"/>
</dbReference>
<dbReference type="PANTHER" id="PTHR32060:SF30">
    <property type="entry name" value="CARBOXY-TERMINAL PROCESSING PROTEASE CTPA"/>
    <property type="match status" value="1"/>
</dbReference>